<dbReference type="EMBL" id="BHZD01000001">
    <property type="protein sequence ID" value="GCD44661.1"/>
    <property type="molecule type" value="Genomic_DNA"/>
</dbReference>
<organism evidence="1 2">
    <name type="scientific">Streptomyces paromomycinus</name>
    <name type="common">Streptomyces rimosus subsp. paromomycinus</name>
    <dbReference type="NCBI Taxonomy" id="92743"/>
    <lineage>
        <taxon>Bacteria</taxon>
        <taxon>Bacillati</taxon>
        <taxon>Actinomycetota</taxon>
        <taxon>Actinomycetes</taxon>
        <taxon>Kitasatosporales</taxon>
        <taxon>Streptomycetaceae</taxon>
        <taxon>Streptomyces</taxon>
    </lineage>
</organism>
<evidence type="ECO:0000313" key="1">
    <source>
        <dbReference type="EMBL" id="GCD44661.1"/>
    </source>
</evidence>
<dbReference type="Proteomes" id="UP000286746">
    <property type="component" value="Unassembled WGS sequence"/>
</dbReference>
<accession>A0A401W5X3</accession>
<evidence type="ECO:0000313" key="2">
    <source>
        <dbReference type="Proteomes" id="UP000286746"/>
    </source>
</evidence>
<sequence>MPARAGHGDAGTGHPYDVTVDPWHEALARQLGDTRASSRELVLRSRALIEENHRLLDENYRLRQQRAAIVGGSEARR</sequence>
<keyword evidence="2" id="KW-1185">Reference proteome</keyword>
<dbReference type="AlphaFoldDB" id="A0A401W5X3"/>
<comment type="caution">
    <text evidence="1">The sequence shown here is derived from an EMBL/GenBank/DDBJ whole genome shotgun (WGS) entry which is preliminary data.</text>
</comment>
<reference evidence="1 2" key="1">
    <citation type="submission" date="2018-11" db="EMBL/GenBank/DDBJ databases">
        <title>Whole genome sequence of Streptomyces paromomycinus NBRC 15454(T).</title>
        <authorList>
            <person name="Komaki H."/>
            <person name="Tamura T."/>
        </authorList>
    </citation>
    <scope>NUCLEOTIDE SEQUENCE [LARGE SCALE GENOMIC DNA]</scope>
    <source>
        <strain evidence="1 2">NBRC 15454</strain>
    </source>
</reference>
<proteinExistence type="predicted"/>
<gene>
    <name evidence="1" type="ORF">GKJPGBOP_04362</name>
</gene>
<protein>
    <submittedName>
        <fullName evidence="1">Uncharacterized protein</fullName>
    </submittedName>
</protein>
<name>A0A401W5X3_STREY</name>